<proteinExistence type="predicted"/>
<dbReference type="InterPro" id="IPR046879">
    <property type="entry name" value="KANL3/Tex30_Abhydrolase"/>
</dbReference>
<organism evidence="2 3">
    <name type="scientific">Luteococcus sanguinis</name>
    <dbReference type="NCBI Taxonomy" id="174038"/>
    <lineage>
        <taxon>Bacteria</taxon>
        <taxon>Bacillati</taxon>
        <taxon>Actinomycetota</taxon>
        <taxon>Actinomycetes</taxon>
        <taxon>Propionibacteriales</taxon>
        <taxon>Propionibacteriaceae</taxon>
        <taxon>Luteococcus</taxon>
    </lineage>
</organism>
<accession>A0ABW1X5Z3</accession>
<keyword evidence="2" id="KW-0378">Hydrolase</keyword>
<dbReference type="EMBL" id="JBHSUA010000021">
    <property type="protein sequence ID" value="MFC6397577.1"/>
    <property type="molecule type" value="Genomic_DNA"/>
</dbReference>
<keyword evidence="3" id="KW-1185">Reference proteome</keyword>
<evidence type="ECO:0000259" key="1">
    <source>
        <dbReference type="Pfam" id="PF20408"/>
    </source>
</evidence>
<dbReference type="PANTHER" id="PTHR13136:SF11">
    <property type="entry name" value="TESTIS-EXPRESSED PROTEIN 30"/>
    <property type="match status" value="1"/>
</dbReference>
<dbReference type="Proteomes" id="UP001596266">
    <property type="component" value="Unassembled WGS sequence"/>
</dbReference>
<dbReference type="SUPFAM" id="SSF53474">
    <property type="entry name" value="alpha/beta-Hydrolases"/>
    <property type="match status" value="1"/>
</dbReference>
<dbReference type="PANTHER" id="PTHR13136">
    <property type="entry name" value="TESTIS DEVELOPMENT PROTEIN PRTD"/>
    <property type="match status" value="1"/>
</dbReference>
<dbReference type="InterPro" id="IPR026555">
    <property type="entry name" value="NSL3/Tex30"/>
</dbReference>
<evidence type="ECO:0000313" key="3">
    <source>
        <dbReference type="Proteomes" id="UP001596266"/>
    </source>
</evidence>
<sequence length="217" mass="22468">MSTQGITSRAVDTPRGPGRLVLDGDPSAGTVLMLGHGAGGGIEAPDLSALAAQLPARGIAVVRFEQPWRTAGQKLAPAPTRLDEAWRLAVADVREWLQPATLVLGGRSAGARVACRTATELAADKVLALAFPLHLPARHVSRDAELLGARVPTLVVQGTRDPMGTADELSAVLDGHDGFRLHVVPGAGHELTVGKRAQPGTEVLLSAVVSEVASFLA</sequence>
<dbReference type="GO" id="GO:0016787">
    <property type="term" value="F:hydrolase activity"/>
    <property type="evidence" value="ECO:0007669"/>
    <property type="project" value="UniProtKB-KW"/>
</dbReference>
<comment type="caution">
    <text evidence="2">The sequence shown here is derived from an EMBL/GenBank/DDBJ whole genome shotgun (WGS) entry which is preliminary data.</text>
</comment>
<gene>
    <name evidence="2" type="ORF">ACFP57_11375</name>
</gene>
<dbReference type="RefSeq" id="WP_343886262.1">
    <property type="nucleotide sequence ID" value="NZ_BAAAKI010000013.1"/>
</dbReference>
<feature type="domain" description="KANL3/Tex30 alpha/beta hydrolase-like" evidence="1">
    <location>
        <begin position="30"/>
        <end position="216"/>
    </location>
</feature>
<evidence type="ECO:0000313" key="2">
    <source>
        <dbReference type="EMBL" id="MFC6397577.1"/>
    </source>
</evidence>
<reference evidence="3" key="1">
    <citation type="journal article" date="2019" name="Int. J. Syst. Evol. Microbiol.">
        <title>The Global Catalogue of Microorganisms (GCM) 10K type strain sequencing project: providing services to taxonomists for standard genome sequencing and annotation.</title>
        <authorList>
            <consortium name="The Broad Institute Genomics Platform"/>
            <consortium name="The Broad Institute Genome Sequencing Center for Infectious Disease"/>
            <person name="Wu L."/>
            <person name="Ma J."/>
        </authorList>
    </citation>
    <scope>NUCLEOTIDE SEQUENCE [LARGE SCALE GENOMIC DNA]</scope>
    <source>
        <strain evidence="3">CGMCC 1.15277</strain>
    </source>
</reference>
<dbReference type="Gene3D" id="3.40.50.1820">
    <property type="entry name" value="alpha/beta hydrolase"/>
    <property type="match status" value="1"/>
</dbReference>
<dbReference type="Pfam" id="PF20408">
    <property type="entry name" value="Abhydrolase_11"/>
    <property type="match status" value="1"/>
</dbReference>
<protein>
    <submittedName>
        <fullName evidence="2">Alpha/beta family hydrolase</fullName>
    </submittedName>
</protein>
<name>A0ABW1X5Z3_9ACTN</name>
<dbReference type="InterPro" id="IPR029058">
    <property type="entry name" value="AB_hydrolase_fold"/>
</dbReference>